<evidence type="ECO:0000259" key="2">
    <source>
        <dbReference type="Pfam" id="PF00793"/>
    </source>
</evidence>
<dbReference type="PANTHER" id="PTHR43018">
    <property type="entry name" value="PHOSPHO-2-DEHYDRO-3-DEOXYHEPTONATE ALDOLASE"/>
    <property type="match status" value="1"/>
</dbReference>
<reference evidence="3 4" key="1">
    <citation type="submission" date="2019-10" db="EMBL/GenBank/DDBJ databases">
        <title>Dictyobacter vulcani sp. nov., within the class Ktedonobacteria, isolated from soil of volcanic Mt. Zao.</title>
        <authorList>
            <person name="Zheng Y."/>
            <person name="Wang C.M."/>
            <person name="Sakai Y."/>
            <person name="Abe K."/>
            <person name="Yokota A."/>
            <person name="Yabe S."/>
        </authorList>
    </citation>
    <scope>NUCLEOTIDE SEQUENCE [LARGE SCALE GENOMIC DNA]</scope>
    <source>
        <strain evidence="3 4">W12</strain>
    </source>
</reference>
<evidence type="ECO:0000313" key="3">
    <source>
        <dbReference type="EMBL" id="GER90153.1"/>
    </source>
</evidence>
<feature type="domain" description="DAHP synthetase I/KDSA" evidence="2">
    <location>
        <begin position="3"/>
        <end position="174"/>
    </location>
</feature>
<dbReference type="Gene3D" id="3.20.20.70">
    <property type="entry name" value="Aldolase class I"/>
    <property type="match status" value="1"/>
</dbReference>
<dbReference type="SUPFAM" id="SSF51569">
    <property type="entry name" value="Aldolase"/>
    <property type="match status" value="1"/>
</dbReference>
<gene>
    <name evidence="3" type="ORF">KDW_43150</name>
</gene>
<dbReference type="Proteomes" id="UP000326912">
    <property type="component" value="Unassembled WGS sequence"/>
</dbReference>
<keyword evidence="1" id="KW-0808">Transferase</keyword>
<dbReference type="GO" id="GO:0016740">
    <property type="term" value="F:transferase activity"/>
    <property type="evidence" value="ECO:0007669"/>
    <property type="project" value="UniProtKB-KW"/>
</dbReference>
<name>A0A5J4KRA0_9CHLR</name>
<dbReference type="AlphaFoldDB" id="A0A5J4KRA0"/>
<dbReference type="InterPro" id="IPR013785">
    <property type="entry name" value="Aldolase_TIM"/>
</dbReference>
<evidence type="ECO:0000256" key="1">
    <source>
        <dbReference type="ARBA" id="ARBA00022679"/>
    </source>
</evidence>
<comment type="caution">
    <text evidence="3">The sequence shown here is derived from an EMBL/GenBank/DDBJ whole genome shotgun (WGS) entry which is preliminary data.</text>
</comment>
<dbReference type="InterPro" id="IPR052899">
    <property type="entry name" value="Class-I_DAHP_synthase"/>
</dbReference>
<evidence type="ECO:0000313" key="4">
    <source>
        <dbReference type="Proteomes" id="UP000326912"/>
    </source>
</evidence>
<organism evidence="3 4">
    <name type="scientific">Dictyobacter vulcani</name>
    <dbReference type="NCBI Taxonomy" id="2607529"/>
    <lineage>
        <taxon>Bacteria</taxon>
        <taxon>Bacillati</taxon>
        <taxon>Chloroflexota</taxon>
        <taxon>Ktedonobacteria</taxon>
        <taxon>Ktedonobacterales</taxon>
        <taxon>Dictyobacteraceae</taxon>
        <taxon>Dictyobacter</taxon>
    </lineage>
</organism>
<dbReference type="EMBL" id="BKZW01000002">
    <property type="protein sequence ID" value="GER90153.1"/>
    <property type="molecule type" value="Genomic_DNA"/>
</dbReference>
<dbReference type="PANTHER" id="PTHR43018:SF2">
    <property type="entry name" value="PHOSPHO-2-DEHYDRO-3-DEOXYHEPTONATE ALDOLASE"/>
    <property type="match status" value="1"/>
</dbReference>
<protein>
    <recommendedName>
        <fullName evidence="2">DAHP synthetase I/KDSA domain-containing protein</fullName>
    </recommendedName>
</protein>
<proteinExistence type="predicted"/>
<accession>A0A5J4KRA0</accession>
<keyword evidence="4" id="KW-1185">Reference proteome</keyword>
<dbReference type="Pfam" id="PF00793">
    <property type="entry name" value="DAHP_synth_1"/>
    <property type="match status" value="1"/>
</dbReference>
<dbReference type="InterPro" id="IPR006218">
    <property type="entry name" value="DAHP1/KDSA"/>
</dbReference>
<sequence>MLAAAREMTGLPIVTEIMSIDQLPIMAAYADILQIGARNMQNFSLLTAVSSLQKPILLKRGMGNKIDELLMAAEYILDGGNQNVILCERGIRTFETAARNTFDLNAIPILKDLTHLPVIADPSHAIGNAKYVPAIARSAIAAGSDGLLVEVHDDPQHALSDGDQSITPAVFTELMQHITAIALCLGRYV</sequence>